<sequence length="102" mass="11692">MNEFSKRLKKLREKRNLSLSELALSLGLAKSLLWRYEAGKSEPGLSTLITLAEYFEVTLDWIAGNGDINSIQYKNYENAINKCVKEDITPEKLEKLIDVIKE</sequence>
<feature type="domain" description="HTH cro/C1-type" evidence="2">
    <location>
        <begin position="8"/>
        <end position="62"/>
    </location>
</feature>
<dbReference type="PROSITE" id="PS50943">
    <property type="entry name" value="HTH_CROC1"/>
    <property type="match status" value="1"/>
</dbReference>
<protein>
    <submittedName>
        <fullName evidence="3">Helix-turn-helix protein</fullName>
    </submittedName>
</protein>
<evidence type="ECO:0000256" key="1">
    <source>
        <dbReference type="ARBA" id="ARBA00023125"/>
    </source>
</evidence>
<proteinExistence type="predicted"/>
<dbReference type="CDD" id="cd00093">
    <property type="entry name" value="HTH_XRE"/>
    <property type="match status" value="1"/>
</dbReference>
<dbReference type="GO" id="GO:0003677">
    <property type="term" value="F:DNA binding"/>
    <property type="evidence" value="ECO:0007669"/>
    <property type="project" value="UniProtKB-KW"/>
</dbReference>
<dbReference type="InterPro" id="IPR010982">
    <property type="entry name" value="Lambda_DNA-bd_dom_sf"/>
</dbReference>
<dbReference type="PANTHER" id="PTHR46558">
    <property type="entry name" value="TRACRIPTIONAL REGULATORY PROTEIN-RELATED-RELATED"/>
    <property type="match status" value="1"/>
</dbReference>
<accession>A0A318ELR0</accession>
<organism evidence="3 4">
    <name type="scientific">Lachnotalea glycerini</name>
    <dbReference type="NCBI Taxonomy" id="1763509"/>
    <lineage>
        <taxon>Bacteria</taxon>
        <taxon>Bacillati</taxon>
        <taxon>Bacillota</taxon>
        <taxon>Clostridia</taxon>
        <taxon>Lachnospirales</taxon>
        <taxon>Lachnospiraceae</taxon>
        <taxon>Lachnotalea</taxon>
    </lineage>
</organism>
<dbReference type="Pfam" id="PF01381">
    <property type="entry name" value="HTH_3"/>
    <property type="match status" value="1"/>
</dbReference>
<dbReference type="RefSeq" id="WP_110292004.1">
    <property type="nucleotide sequence ID" value="NZ_QICS01000019.1"/>
</dbReference>
<dbReference type="SMART" id="SM00530">
    <property type="entry name" value="HTH_XRE"/>
    <property type="match status" value="1"/>
</dbReference>
<dbReference type="SUPFAM" id="SSF47413">
    <property type="entry name" value="lambda repressor-like DNA-binding domains"/>
    <property type="match status" value="1"/>
</dbReference>
<name>A0A318ELR0_9FIRM</name>
<evidence type="ECO:0000259" key="2">
    <source>
        <dbReference type="PROSITE" id="PS50943"/>
    </source>
</evidence>
<dbReference type="Proteomes" id="UP000247523">
    <property type="component" value="Unassembled WGS sequence"/>
</dbReference>
<gene>
    <name evidence="3" type="ORF">C8E03_11957</name>
</gene>
<dbReference type="InterPro" id="IPR001387">
    <property type="entry name" value="Cro/C1-type_HTH"/>
</dbReference>
<keyword evidence="1" id="KW-0238">DNA-binding</keyword>
<reference evidence="3 4" key="1">
    <citation type="submission" date="2018-05" db="EMBL/GenBank/DDBJ databases">
        <title>Genomic Encyclopedia of Type Strains, Phase IV (KMG-IV): sequencing the most valuable type-strain genomes for metagenomic binning, comparative biology and taxonomic classification.</title>
        <authorList>
            <person name="Goeker M."/>
        </authorList>
    </citation>
    <scope>NUCLEOTIDE SEQUENCE [LARGE SCALE GENOMIC DNA]</scope>
    <source>
        <strain evidence="3 4">DSM 28816</strain>
    </source>
</reference>
<dbReference type="PANTHER" id="PTHR46558:SF11">
    <property type="entry name" value="HTH-TYPE TRANSCRIPTIONAL REGULATOR XRE"/>
    <property type="match status" value="1"/>
</dbReference>
<comment type="caution">
    <text evidence="3">The sequence shown here is derived from an EMBL/GenBank/DDBJ whole genome shotgun (WGS) entry which is preliminary data.</text>
</comment>
<dbReference type="EMBL" id="QICS01000019">
    <property type="protein sequence ID" value="PXV85133.1"/>
    <property type="molecule type" value="Genomic_DNA"/>
</dbReference>
<evidence type="ECO:0000313" key="3">
    <source>
        <dbReference type="EMBL" id="PXV85133.1"/>
    </source>
</evidence>
<dbReference type="AlphaFoldDB" id="A0A318ELR0"/>
<evidence type="ECO:0000313" key="4">
    <source>
        <dbReference type="Proteomes" id="UP000247523"/>
    </source>
</evidence>
<dbReference type="Gene3D" id="1.10.260.40">
    <property type="entry name" value="lambda repressor-like DNA-binding domains"/>
    <property type="match status" value="1"/>
</dbReference>